<dbReference type="InterPro" id="IPR000742">
    <property type="entry name" value="EGF"/>
</dbReference>
<feature type="domain" description="EGF-like" evidence="5">
    <location>
        <begin position="75"/>
        <end position="118"/>
    </location>
</feature>
<evidence type="ECO:0000256" key="4">
    <source>
        <dbReference type="PROSITE-ProRule" id="PRU00076"/>
    </source>
</evidence>
<dbReference type="Gene3D" id="2.10.25.10">
    <property type="entry name" value="Laminin"/>
    <property type="match status" value="2"/>
</dbReference>
<dbReference type="InterPro" id="IPR051216">
    <property type="entry name" value="Teneurin"/>
</dbReference>
<dbReference type="EMBL" id="BQXS01000598">
    <property type="protein sequence ID" value="GKT29001.1"/>
    <property type="molecule type" value="Genomic_DNA"/>
</dbReference>
<feature type="disulfide bond" evidence="4">
    <location>
        <begin position="179"/>
        <end position="188"/>
    </location>
</feature>
<proteinExistence type="predicted"/>
<sequence>SNDHGECIRITYTLHQCECNLGWNGPTCSEEGCGAANSGETSCYGNGVCVQDSESYENYCECDPGWDVYSYCEVVNGDCGVDPASLCSVNHGTCLTTNISTGASECICNEGWYGLFCEIDICTCDSNHGSMCETDSDTGERVCLCHEGWIGPSCSEASCDCGERGECILQESGSLICECISGWDGDDCSVDICGSDCVTIFDGKRVLVETGDNISDLHVNHRPNSSLDFDPFVIGQYIVQGSLFIIPKGTNEVAALQSSSSSTLCNGFHTFSREPVSCEEQEMSTGCTDLEHYLVQCIGSFCTHVVVESDVLVDSIEYYTPNVSVVSNSSSVTSSSLSSLFSTKSIIASHNSPLSDSSNPLGRKSFINIPHDHISSSVCLSSVSALPYECTMDVNGSIILFDDTIYLCVGILWRPLAQESNAVSELDLGDDENSIDFLSNMFGPITLDYDKIQESGLNEFGLVRFVVDNFSGEKNNTSFSSQLYTSDLVLSKYQSKTAEQGCYLVFSSVEEKFISCCDGSCRAVVVL</sequence>
<accession>A0ABQ5K8X6</accession>
<name>A0ABQ5K8X6_9EUKA</name>
<comment type="caution">
    <text evidence="4">Lacks conserved residue(s) required for the propagation of feature annotation.</text>
</comment>
<feature type="non-terminal residue" evidence="6">
    <location>
        <position position="1"/>
    </location>
</feature>
<feature type="disulfide bond" evidence="4">
    <location>
        <begin position="108"/>
        <end position="117"/>
    </location>
</feature>
<organism evidence="6 7">
    <name type="scientific">Aduncisulcus paluster</name>
    <dbReference type="NCBI Taxonomy" id="2918883"/>
    <lineage>
        <taxon>Eukaryota</taxon>
        <taxon>Metamonada</taxon>
        <taxon>Carpediemonas-like organisms</taxon>
        <taxon>Aduncisulcus</taxon>
    </lineage>
</organism>
<evidence type="ECO:0000313" key="7">
    <source>
        <dbReference type="Proteomes" id="UP001057375"/>
    </source>
</evidence>
<evidence type="ECO:0000259" key="5">
    <source>
        <dbReference type="PROSITE" id="PS50026"/>
    </source>
</evidence>
<keyword evidence="2" id="KW-0677">Repeat</keyword>
<feature type="domain" description="EGF-like" evidence="5">
    <location>
        <begin position="29"/>
        <end position="73"/>
    </location>
</feature>
<dbReference type="SMART" id="SM00181">
    <property type="entry name" value="EGF"/>
    <property type="match status" value="4"/>
</dbReference>
<evidence type="ECO:0000256" key="2">
    <source>
        <dbReference type="ARBA" id="ARBA00022737"/>
    </source>
</evidence>
<comment type="caution">
    <text evidence="6">The sequence shown here is derived from an EMBL/GenBank/DDBJ whole genome shotgun (WGS) entry which is preliminary data.</text>
</comment>
<dbReference type="PROSITE" id="PS50026">
    <property type="entry name" value="EGF_3"/>
    <property type="match status" value="3"/>
</dbReference>
<dbReference type="Proteomes" id="UP001057375">
    <property type="component" value="Unassembled WGS sequence"/>
</dbReference>
<feature type="disulfide bond" evidence="4">
    <location>
        <begin position="43"/>
        <end position="60"/>
    </location>
</feature>
<keyword evidence="1 4" id="KW-0245">EGF-like domain</keyword>
<dbReference type="PANTHER" id="PTHR11219:SF69">
    <property type="entry name" value="TENEURIN-A"/>
    <property type="match status" value="1"/>
</dbReference>
<reference evidence="6" key="1">
    <citation type="submission" date="2022-03" db="EMBL/GenBank/DDBJ databases">
        <title>Draft genome sequence of Aduncisulcus paluster, a free-living microaerophilic Fornicata.</title>
        <authorList>
            <person name="Yuyama I."/>
            <person name="Kume K."/>
            <person name="Tamura T."/>
            <person name="Inagaki Y."/>
            <person name="Hashimoto T."/>
        </authorList>
    </citation>
    <scope>NUCLEOTIDE SEQUENCE</scope>
    <source>
        <strain evidence="6">NY0171</strain>
    </source>
</reference>
<dbReference type="PROSITE" id="PS01186">
    <property type="entry name" value="EGF_2"/>
    <property type="match status" value="3"/>
</dbReference>
<protein>
    <recommendedName>
        <fullName evidence="5">EGF-like domain-containing protein</fullName>
    </recommendedName>
</protein>
<evidence type="ECO:0000256" key="1">
    <source>
        <dbReference type="ARBA" id="ARBA00022536"/>
    </source>
</evidence>
<keyword evidence="7" id="KW-1185">Reference proteome</keyword>
<dbReference type="PANTHER" id="PTHR11219">
    <property type="entry name" value="TENEURIN AND N-ACETYLGLUCOSAMINE-1-PHOSPHODIESTER ALPHA-N-ACETYLGLUCOSAMINIDASE"/>
    <property type="match status" value="1"/>
</dbReference>
<dbReference type="PROSITE" id="PS00022">
    <property type="entry name" value="EGF_1"/>
    <property type="match status" value="2"/>
</dbReference>
<keyword evidence="3 4" id="KW-1015">Disulfide bond</keyword>
<evidence type="ECO:0000256" key="3">
    <source>
        <dbReference type="ARBA" id="ARBA00023157"/>
    </source>
</evidence>
<gene>
    <name evidence="6" type="ORF">ADUPG1_000988</name>
</gene>
<feature type="domain" description="EGF-like" evidence="5">
    <location>
        <begin position="155"/>
        <end position="189"/>
    </location>
</feature>
<evidence type="ECO:0000313" key="6">
    <source>
        <dbReference type="EMBL" id="GKT29001.1"/>
    </source>
</evidence>